<accession>A0A1E5G8Q9</accession>
<dbReference type="Proteomes" id="UP000095094">
    <property type="component" value="Unassembled WGS sequence"/>
</dbReference>
<name>A0A1E5G8Q9_9ENTE</name>
<reference evidence="3" key="1">
    <citation type="submission" date="2016-09" db="EMBL/GenBank/DDBJ databases">
        <authorList>
            <person name="Gulvik C.A."/>
        </authorList>
    </citation>
    <scope>NUCLEOTIDE SEQUENCE [LARGE SCALE GENOMIC DNA]</scope>
    <source>
        <strain evidence="3">LMG 8895</strain>
    </source>
</reference>
<dbReference type="InterPro" id="IPR016024">
    <property type="entry name" value="ARM-type_fold"/>
</dbReference>
<proteinExistence type="predicted"/>
<keyword evidence="1" id="KW-1133">Transmembrane helix</keyword>
<keyword evidence="1" id="KW-0812">Transmembrane</keyword>
<comment type="caution">
    <text evidence="2">The sequence shown here is derived from an EMBL/GenBank/DDBJ whole genome shotgun (WGS) entry which is preliminary data.</text>
</comment>
<evidence type="ECO:0000313" key="3">
    <source>
        <dbReference type="Proteomes" id="UP000095094"/>
    </source>
</evidence>
<keyword evidence="1" id="KW-0472">Membrane</keyword>
<evidence type="ECO:0000256" key="1">
    <source>
        <dbReference type="SAM" id="Phobius"/>
    </source>
</evidence>
<gene>
    <name evidence="2" type="ORF">BCR25_11060</name>
</gene>
<organism evidence="2 3">
    <name type="scientific">Enterococcus termitis</name>
    <dbReference type="NCBI Taxonomy" id="332950"/>
    <lineage>
        <taxon>Bacteria</taxon>
        <taxon>Bacillati</taxon>
        <taxon>Bacillota</taxon>
        <taxon>Bacilli</taxon>
        <taxon>Lactobacillales</taxon>
        <taxon>Enterococcaceae</taxon>
        <taxon>Enterococcus</taxon>
    </lineage>
</organism>
<sequence>MYLGDLLFFPGCVLINQSVCLFFCLILFQLSTHFIILSEERWCEEYFDSEYVRKSCGNALRNISKKYPEKIMEELSLGQASKEEFQIEKIIFKNKYLTHFLNNNKKG</sequence>
<dbReference type="SUPFAM" id="SSF48371">
    <property type="entry name" value="ARM repeat"/>
    <property type="match status" value="1"/>
</dbReference>
<dbReference type="Gene3D" id="1.25.40.290">
    <property type="entry name" value="ARM repeat domains"/>
    <property type="match status" value="1"/>
</dbReference>
<feature type="transmembrane region" description="Helical" evidence="1">
    <location>
        <begin position="6"/>
        <end position="28"/>
    </location>
</feature>
<keyword evidence="3" id="KW-1185">Reference proteome</keyword>
<evidence type="ECO:0000313" key="2">
    <source>
        <dbReference type="EMBL" id="OEG09103.1"/>
    </source>
</evidence>
<dbReference type="AlphaFoldDB" id="A0A1E5G8Q9"/>
<dbReference type="EMBL" id="MIJY01000045">
    <property type="protein sequence ID" value="OEG09103.1"/>
    <property type="molecule type" value="Genomic_DNA"/>
</dbReference>
<protein>
    <submittedName>
        <fullName evidence="2">Uncharacterized protein</fullName>
    </submittedName>
</protein>
<dbReference type="OrthoDB" id="9797162at2"/>